<accession>A0A2I0WNV7</accession>
<evidence type="ECO:0008006" key="3">
    <source>
        <dbReference type="Google" id="ProtNLM"/>
    </source>
</evidence>
<evidence type="ECO:0000313" key="1">
    <source>
        <dbReference type="EMBL" id="PKU77349.1"/>
    </source>
</evidence>
<dbReference type="PANTHER" id="PTHR33710">
    <property type="entry name" value="BNAC02G09200D PROTEIN"/>
    <property type="match status" value="1"/>
</dbReference>
<reference evidence="1 2" key="2">
    <citation type="journal article" date="2017" name="Nature">
        <title>The Apostasia genome and the evolution of orchids.</title>
        <authorList>
            <person name="Zhang G.Q."/>
            <person name="Liu K.W."/>
            <person name="Li Z."/>
            <person name="Lohaus R."/>
            <person name="Hsiao Y.Y."/>
            <person name="Niu S.C."/>
            <person name="Wang J.Y."/>
            <person name="Lin Y.C."/>
            <person name="Xu Q."/>
            <person name="Chen L.J."/>
            <person name="Yoshida K."/>
            <person name="Fujiwara S."/>
            <person name="Wang Z.W."/>
            <person name="Zhang Y.Q."/>
            <person name="Mitsuda N."/>
            <person name="Wang M."/>
            <person name="Liu G.H."/>
            <person name="Pecoraro L."/>
            <person name="Huang H.X."/>
            <person name="Xiao X.J."/>
            <person name="Lin M."/>
            <person name="Wu X.Y."/>
            <person name="Wu W.L."/>
            <person name="Chen Y.Y."/>
            <person name="Chang S.B."/>
            <person name="Sakamoto S."/>
            <person name="Ohme-Takagi M."/>
            <person name="Yagi M."/>
            <person name="Zeng S.J."/>
            <person name="Shen C.Y."/>
            <person name="Yeh C.M."/>
            <person name="Luo Y.B."/>
            <person name="Tsai W.C."/>
            <person name="Van de Peer Y."/>
            <person name="Liu Z.J."/>
        </authorList>
    </citation>
    <scope>NUCLEOTIDE SEQUENCE [LARGE SCALE GENOMIC DNA]</scope>
    <source>
        <tissue evidence="1">The whole plant</tissue>
    </source>
</reference>
<proteinExistence type="predicted"/>
<dbReference type="EMBL" id="KZ502513">
    <property type="protein sequence ID" value="PKU77349.1"/>
    <property type="molecule type" value="Genomic_DNA"/>
</dbReference>
<sequence length="251" mass="29190">MGDDWDFYIYPSKGLLGGVLILWKADIASFSILKEDDQCIIGDLNIFNKGEWMIATVYGNKDVMKRRELWSNLDEMSNRKLPFIVGGYFNCILSQDDKRGGRKFVFSQGPKEMADFLNMNDLHDVGFVGQKYTWCNNKSGGDRILERLDRCFLNSISINKINNAVVRHLARIASDHCPIVLKILNNPFQKLGIIKFEDVWISFKASSFIIQRVWRRNFQGNDMEVFNKKCRSALKDLFYWIKARIKDFSLD</sequence>
<dbReference type="SUPFAM" id="SSF56219">
    <property type="entry name" value="DNase I-like"/>
    <property type="match status" value="1"/>
</dbReference>
<keyword evidence="2" id="KW-1185">Reference proteome</keyword>
<dbReference type="Gene3D" id="3.60.10.10">
    <property type="entry name" value="Endonuclease/exonuclease/phosphatase"/>
    <property type="match status" value="1"/>
</dbReference>
<organism evidence="1 2">
    <name type="scientific">Dendrobium catenatum</name>
    <dbReference type="NCBI Taxonomy" id="906689"/>
    <lineage>
        <taxon>Eukaryota</taxon>
        <taxon>Viridiplantae</taxon>
        <taxon>Streptophyta</taxon>
        <taxon>Embryophyta</taxon>
        <taxon>Tracheophyta</taxon>
        <taxon>Spermatophyta</taxon>
        <taxon>Magnoliopsida</taxon>
        <taxon>Liliopsida</taxon>
        <taxon>Asparagales</taxon>
        <taxon>Orchidaceae</taxon>
        <taxon>Epidendroideae</taxon>
        <taxon>Malaxideae</taxon>
        <taxon>Dendrobiinae</taxon>
        <taxon>Dendrobium</taxon>
    </lineage>
</organism>
<dbReference type="InterPro" id="IPR036691">
    <property type="entry name" value="Endo/exonu/phosph_ase_sf"/>
</dbReference>
<dbReference type="AlphaFoldDB" id="A0A2I0WNV7"/>
<name>A0A2I0WNV7_9ASPA</name>
<protein>
    <recommendedName>
        <fullName evidence="3">Threonine dehydratase</fullName>
    </recommendedName>
</protein>
<gene>
    <name evidence="1" type="ORF">MA16_Dca011354</name>
</gene>
<evidence type="ECO:0000313" key="2">
    <source>
        <dbReference type="Proteomes" id="UP000233837"/>
    </source>
</evidence>
<dbReference type="Proteomes" id="UP000233837">
    <property type="component" value="Unassembled WGS sequence"/>
</dbReference>
<dbReference type="PANTHER" id="PTHR33710:SF87">
    <property type="entry name" value="ENDONUCLEASE_EXONUCLEASE_PHOSPHATASE FAMILY PROTEIN"/>
    <property type="match status" value="1"/>
</dbReference>
<reference evidence="1 2" key="1">
    <citation type="journal article" date="2016" name="Sci. Rep.">
        <title>The Dendrobium catenatum Lindl. genome sequence provides insights into polysaccharide synthase, floral development and adaptive evolution.</title>
        <authorList>
            <person name="Zhang G.Q."/>
            <person name="Xu Q."/>
            <person name="Bian C."/>
            <person name="Tsai W.C."/>
            <person name="Yeh C.M."/>
            <person name="Liu K.W."/>
            <person name="Yoshida K."/>
            <person name="Zhang L.S."/>
            <person name="Chang S.B."/>
            <person name="Chen F."/>
            <person name="Shi Y."/>
            <person name="Su Y.Y."/>
            <person name="Zhang Y.Q."/>
            <person name="Chen L.J."/>
            <person name="Yin Y."/>
            <person name="Lin M."/>
            <person name="Huang H."/>
            <person name="Deng H."/>
            <person name="Wang Z.W."/>
            <person name="Zhu S.L."/>
            <person name="Zhao X."/>
            <person name="Deng C."/>
            <person name="Niu S.C."/>
            <person name="Huang J."/>
            <person name="Wang M."/>
            <person name="Liu G.H."/>
            <person name="Yang H.J."/>
            <person name="Xiao X.J."/>
            <person name="Hsiao Y.Y."/>
            <person name="Wu W.L."/>
            <person name="Chen Y.Y."/>
            <person name="Mitsuda N."/>
            <person name="Ohme-Takagi M."/>
            <person name="Luo Y.B."/>
            <person name="Van de Peer Y."/>
            <person name="Liu Z.J."/>
        </authorList>
    </citation>
    <scope>NUCLEOTIDE SEQUENCE [LARGE SCALE GENOMIC DNA]</scope>
    <source>
        <tissue evidence="1">The whole plant</tissue>
    </source>
</reference>